<feature type="non-terminal residue" evidence="2">
    <location>
        <position position="1"/>
    </location>
</feature>
<sequence length="310" mass="33667">DGAVAAPRRSRPPPARPGARPPHRLRGADQAAHHRAPAGHHRAGHDAGRARLAVAVAAAVHPARRHARRRCGQRLQLLLRPRHRPADAAHPEAAAGHRAGVPTGGAGLRRRPHDQLDRAAGGHHHAARRRPRRGRDLLLRRPLHDGVQAAHPPEHGVRWRAGGRAGADRLGRGHRFPRLAGDRRVRRRLLLADAALLGARAAVQGGLRAGRRPDAAGGRHRAVGRPAVGLLELGDRRRLAAAVAGRRGLRHRAGLHDRGRGPRRLVHRGGAPAAAPDHRRRRHQAHAVVPRLDLVPGAADGRDRRRRHRL</sequence>
<evidence type="ECO:0000313" key="2">
    <source>
        <dbReference type="EMBL" id="CAA9248477.1"/>
    </source>
</evidence>
<feature type="region of interest" description="Disordered" evidence="1">
    <location>
        <begin position="84"/>
        <end position="112"/>
    </location>
</feature>
<feature type="region of interest" description="Disordered" evidence="1">
    <location>
        <begin position="1"/>
        <end position="46"/>
    </location>
</feature>
<feature type="region of interest" description="Disordered" evidence="1">
    <location>
        <begin position="253"/>
        <end position="285"/>
    </location>
</feature>
<dbReference type="GO" id="GO:0016740">
    <property type="term" value="F:transferase activity"/>
    <property type="evidence" value="ECO:0007669"/>
    <property type="project" value="UniProtKB-KW"/>
</dbReference>
<reference evidence="2" key="1">
    <citation type="submission" date="2020-02" db="EMBL/GenBank/DDBJ databases">
        <authorList>
            <person name="Meier V. D."/>
        </authorList>
    </citation>
    <scope>NUCLEOTIDE SEQUENCE</scope>
    <source>
        <strain evidence="2">AVDCRST_MAG57</strain>
    </source>
</reference>
<dbReference type="EMBL" id="CADCTI010000164">
    <property type="protein sequence ID" value="CAA9248477.1"/>
    <property type="molecule type" value="Genomic_DNA"/>
</dbReference>
<accession>A0A6J4IC64</accession>
<evidence type="ECO:0000256" key="1">
    <source>
        <dbReference type="SAM" id="MobiDB-lite"/>
    </source>
</evidence>
<dbReference type="EC" id="2.5.1.-" evidence="2"/>
<feature type="compositionally biased region" description="Basic residues" evidence="1">
    <location>
        <begin position="33"/>
        <end position="43"/>
    </location>
</feature>
<dbReference type="AlphaFoldDB" id="A0A6J4IC64"/>
<feature type="region of interest" description="Disordered" evidence="1">
    <location>
        <begin position="144"/>
        <end position="173"/>
    </location>
</feature>
<feature type="non-terminal residue" evidence="2">
    <location>
        <position position="310"/>
    </location>
</feature>
<gene>
    <name evidence="2" type="ORF">AVDCRST_MAG57-2013</name>
</gene>
<keyword evidence="2" id="KW-0808">Transferase</keyword>
<name>A0A6J4IC64_9ACTN</name>
<protein>
    <submittedName>
        <fullName evidence="2">Heme O synthase, protoheme IX farnesyltransferase COX10-CtaB</fullName>
        <ecNumber evidence="2">2.5.1.-</ecNumber>
    </submittedName>
</protein>
<proteinExistence type="predicted"/>
<organism evidence="2">
    <name type="scientific">uncultured Blastococcus sp</name>
    <dbReference type="NCBI Taxonomy" id="217144"/>
    <lineage>
        <taxon>Bacteria</taxon>
        <taxon>Bacillati</taxon>
        <taxon>Actinomycetota</taxon>
        <taxon>Actinomycetes</taxon>
        <taxon>Geodermatophilales</taxon>
        <taxon>Geodermatophilaceae</taxon>
        <taxon>Blastococcus</taxon>
        <taxon>environmental samples</taxon>
    </lineage>
</organism>